<gene>
    <name evidence="8" type="ORF">JP09_001250</name>
</gene>
<evidence type="ECO:0000256" key="6">
    <source>
        <dbReference type="ARBA" id="ARBA00023014"/>
    </source>
</evidence>
<evidence type="ECO:0000256" key="5">
    <source>
        <dbReference type="ARBA" id="ARBA00023004"/>
    </source>
</evidence>
<keyword evidence="2" id="KW-0004">4Fe-4S</keyword>
<evidence type="ECO:0000259" key="7">
    <source>
        <dbReference type="PROSITE" id="PS51918"/>
    </source>
</evidence>
<dbReference type="Proteomes" id="UP000235653">
    <property type="component" value="Unassembled WGS sequence"/>
</dbReference>
<comment type="caution">
    <text evidence="8">The sequence shown here is derived from an EMBL/GenBank/DDBJ whole genome shotgun (WGS) entry which is preliminary data.</text>
</comment>
<dbReference type="RefSeq" id="WP_102330025.1">
    <property type="nucleotide sequence ID" value="NZ_CP058566.2"/>
</dbReference>
<proteinExistence type="predicted"/>
<evidence type="ECO:0000256" key="1">
    <source>
        <dbReference type="ARBA" id="ARBA00001966"/>
    </source>
</evidence>
<dbReference type="SMART" id="SM00729">
    <property type="entry name" value="Elp3"/>
    <property type="match status" value="1"/>
</dbReference>
<keyword evidence="5" id="KW-0408">Iron</keyword>
<dbReference type="GO" id="GO:0051539">
    <property type="term" value="F:4 iron, 4 sulfur cluster binding"/>
    <property type="evidence" value="ECO:0007669"/>
    <property type="project" value="UniProtKB-KW"/>
</dbReference>
<dbReference type="NCBIfam" id="TIGR04085">
    <property type="entry name" value="rSAM_more_4Fe4S"/>
    <property type="match status" value="1"/>
</dbReference>
<evidence type="ECO:0000256" key="3">
    <source>
        <dbReference type="ARBA" id="ARBA00022691"/>
    </source>
</evidence>
<sequence length="367" mass="39987">MNIETASGPQLVAWEITRSCNLSCAHCRASAQSGGYEGELSTEECFKMVDQIAEVGSPILILTGGEPLLREDVFDIGKYAIGKGLRVVMGTNGTMVTGAIAQKMKSVPLSRISISLDYPTPDLQDEFRGARGAFQSAIAGIRNAQEAGIEVQINMTVTRKNAEYLPELVDLALDLGVAAFHPFMLVPTGRGKGLAQEELSPEDYEATLKWIYQKQKELGDRFNFKPTDAPHYYRIVKQCGGSVSFGHGHRPNQGQPSPHHGMNAHTRGCLAGTGFCFISHTGKVQGCGYLDIEAGDIKKNTFSEVWNESPLFREIRDLSKLKGKCGRCEFKTVCGGCRARAYETSGDYLAAEPYCVYRPTGNVAVTV</sequence>
<dbReference type="InterPro" id="IPR058240">
    <property type="entry name" value="rSAM_sf"/>
</dbReference>
<dbReference type="GO" id="GO:0046872">
    <property type="term" value="F:metal ion binding"/>
    <property type="evidence" value="ECO:0007669"/>
    <property type="project" value="UniProtKB-KW"/>
</dbReference>
<dbReference type="Gene3D" id="3.20.20.70">
    <property type="entry name" value="Aldolase class I"/>
    <property type="match status" value="1"/>
</dbReference>
<dbReference type="InterPro" id="IPR023885">
    <property type="entry name" value="4Fe4S-binding_SPASM_dom"/>
</dbReference>
<dbReference type="SFLD" id="SFLDS00029">
    <property type="entry name" value="Radical_SAM"/>
    <property type="match status" value="1"/>
</dbReference>
<dbReference type="InterPro" id="IPR013785">
    <property type="entry name" value="Aldolase_TIM"/>
</dbReference>
<dbReference type="EMBL" id="JQAN02000006">
    <property type="protein sequence ID" value="PPD58541.1"/>
    <property type="molecule type" value="Genomic_DNA"/>
</dbReference>
<dbReference type="PANTHER" id="PTHR11228:SF34">
    <property type="entry name" value="TUNGSTEN-CONTAINING ALDEHYDE FERREDOXIN OXIDOREDUCTASE COFACTOR MODIFYING PROTEIN"/>
    <property type="match status" value="1"/>
</dbReference>
<dbReference type="OrthoDB" id="9808591at2"/>
<dbReference type="InterPro" id="IPR017200">
    <property type="entry name" value="PqqE-like"/>
</dbReference>
<keyword evidence="9" id="KW-1185">Reference proteome</keyword>
<accession>A0A2P5P8C4</accession>
<keyword evidence="4" id="KW-0479">Metal-binding</keyword>
<dbReference type="PROSITE" id="PS51918">
    <property type="entry name" value="RADICAL_SAM"/>
    <property type="match status" value="1"/>
</dbReference>
<keyword evidence="3" id="KW-0949">S-adenosyl-L-methionine</keyword>
<name>A0A2P5P8C4_9CHLR</name>
<dbReference type="Pfam" id="PF13186">
    <property type="entry name" value="SPASM"/>
    <property type="match status" value="1"/>
</dbReference>
<organism evidence="8 9">
    <name type="scientific">Dehalogenimonas etheniformans</name>
    <dbReference type="NCBI Taxonomy" id="1536648"/>
    <lineage>
        <taxon>Bacteria</taxon>
        <taxon>Bacillati</taxon>
        <taxon>Chloroflexota</taxon>
        <taxon>Dehalococcoidia</taxon>
        <taxon>Dehalococcoidales</taxon>
        <taxon>Dehalococcoidaceae</taxon>
        <taxon>Dehalogenimonas</taxon>
    </lineage>
</organism>
<dbReference type="InterPro" id="IPR007197">
    <property type="entry name" value="rSAM"/>
</dbReference>
<dbReference type="AlphaFoldDB" id="A0A2P5P8C4"/>
<protein>
    <submittedName>
        <fullName evidence="8">Radical SAM protein</fullName>
    </submittedName>
</protein>
<dbReference type="SFLD" id="SFLDG01386">
    <property type="entry name" value="main_SPASM_domain-containing"/>
    <property type="match status" value="1"/>
</dbReference>
<dbReference type="PANTHER" id="PTHR11228">
    <property type="entry name" value="RADICAL SAM DOMAIN PROTEIN"/>
    <property type="match status" value="1"/>
</dbReference>
<dbReference type="SFLD" id="SFLDG01067">
    <property type="entry name" value="SPASM/twitch_domain_containing"/>
    <property type="match status" value="1"/>
</dbReference>
<feature type="domain" description="Radical SAM core" evidence="7">
    <location>
        <begin position="6"/>
        <end position="217"/>
    </location>
</feature>
<keyword evidence="6" id="KW-0411">Iron-sulfur</keyword>
<dbReference type="GO" id="GO:0003824">
    <property type="term" value="F:catalytic activity"/>
    <property type="evidence" value="ECO:0007669"/>
    <property type="project" value="InterPro"/>
</dbReference>
<comment type="cofactor">
    <cofactor evidence="1">
        <name>[4Fe-4S] cluster</name>
        <dbReference type="ChEBI" id="CHEBI:49883"/>
    </cofactor>
</comment>
<dbReference type="PIRSF" id="PIRSF037420">
    <property type="entry name" value="PQQ_syn_pqqE"/>
    <property type="match status" value="1"/>
</dbReference>
<dbReference type="SUPFAM" id="SSF102114">
    <property type="entry name" value="Radical SAM enzymes"/>
    <property type="match status" value="1"/>
</dbReference>
<evidence type="ECO:0000256" key="2">
    <source>
        <dbReference type="ARBA" id="ARBA00022485"/>
    </source>
</evidence>
<reference evidence="8 9" key="1">
    <citation type="journal article" date="2017" name="ISME J.">
        <title>Grape pomace compost harbors organohalide-respiring Dehalogenimonas species with novel reductive dehalogenase genes.</title>
        <authorList>
            <person name="Yang Y."/>
            <person name="Higgins S.A."/>
            <person name="Yan J."/>
            <person name="Simsir B."/>
            <person name="Chourey K."/>
            <person name="Iyer R."/>
            <person name="Hettich R.L."/>
            <person name="Baldwin B."/>
            <person name="Ogles D.M."/>
            <person name="Loffler F.E."/>
        </authorList>
    </citation>
    <scope>NUCLEOTIDE SEQUENCE [LARGE SCALE GENOMIC DNA]</scope>
    <source>
        <strain evidence="8 9">GP</strain>
    </source>
</reference>
<dbReference type="CDD" id="cd01335">
    <property type="entry name" value="Radical_SAM"/>
    <property type="match status" value="1"/>
</dbReference>
<dbReference type="CDD" id="cd21123">
    <property type="entry name" value="SPASM_MftC-like"/>
    <property type="match status" value="1"/>
</dbReference>
<dbReference type="Pfam" id="PF04055">
    <property type="entry name" value="Radical_SAM"/>
    <property type="match status" value="1"/>
</dbReference>
<evidence type="ECO:0000256" key="4">
    <source>
        <dbReference type="ARBA" id="ARBA00022723"/>
    </source>
</evidence>
<evidence type="ECO:0000313" key="9">
    <source>
        <dbReference type="Proteomes" id="UP000235653"/>
    </source>
</evidence>
<evidence type="ECO:0000313" key="8">
    <source>
        <dbReference type="EMBL" id="PPD58541.1"/>
    </source>
</evidence>
<dbReference type="InterPro" id="IPR006638">
    <property type="entry name" value="Elp3/MiaA/NifB-like_rSAM"/>
</dbReference>
<dbReference type="InterPro" id="IPR050377">
    <property type="entry name" value="Radical_SAM_PqqE_MftC-like"/>
</dbReference>